<dbReference type="Pfam" id="PF08212">
    <property type="entry name" value="Lipocalin_2"/>
    <property type="match status" value="1"/>
</dbReference>
<dbReference type="PROSITE" id="PS51257">
    <property type="entry name" value="PROKAR_LIPOPROTEIN"/>
    <property type="match status" value="1"/>
</dbReference>
<keyword evidence="2" id="KW-0449">Lipoprotein</keyword>
<dbReference type="PANTHER" id="PTHR10612:SF34">
    <property type="entry name" value="APOLIPOPROTEIN D"/>
    <property type="match status" value="1"/>
</dbReference>
<dbReference type="InterPro" id="IPR000566">
    <property type="entry name" value="Lipocln_cytosolic_FA-bd_dom"/>
</dbReference>
<comment type="subcellular location">
    <subcellularLocation>
        <location evidence="2">Cell outer membrane</location>
    </subcellularLocation>
</comment>
<evidence type="ECO:0000256" key="2">
    <source>
        <dbReference type="PIRNR" id="PIRNR036893"/>
    </source>
</evidence>
<dbReference type="InterPro" id="IPR047202">
    <property type="entry name" value="Lipocalin_Blc-like_dom"/>
</dbReference>
<feature type="domain" description="Lipocalin/cytosolic fatty-acid binding" evidence="3">
    <location>
        <begin position="30"/>
        <end position="168"/>
    </location>
</feature>
<dbReference type="InterPro" id="IPR012674">
    <property type="entry name" value="Calycin"/>
</dbReference>
<dbReference type="PIRSF" id="PIRSF036893">
    <property type="entry name" value="Lipocalin_ApoD"/>
    <property type="match status" value="1"/>
</dbReference>
<accession>A0ABT1P1J9</accession>
<dbReference type="Gene3D" id="2.40.128.20">
    <property type="match status" value="1"/>
</dbReference>
<dbReference type="InterPro" id="IPR002446">
    <property type="entry name" value="Lipocalin_bac"/>
</dbReference>
<dbReference type="InterPro" id="IPR022271">
    <property type="entry name" value="Lipocalin_ApoD"/>
</dbReference>
<evidence type="ECO:0000313" key="5">
    <source>
        <dbReference type="Proteomes" id="UP001205566"/>
    </source>
</evidence>
<sequence>MIRLLWITVITLLCACTGVPDGVEPVEDFEINRYLGTWYEIARLDHSFERGLSQVTAQYSLREDGGVKVLNRGFDAEKAKWQEAEGKAYFVDAPNVGHLKVSFFGPFYGSYIVFELDDDYRYSMVSGPDRSYLWFLSRTPTVPEAVLQRFVRRAGELGFDTSALILVDQKLQKDSPPQP</sequence>
<evidence type="ECO:0000313" key="4">
    <source>
        <dbReference type="EMBL" id="MCQ3829993.1"/>
    </source>
</evidence>
<dbReference type="CDD" id="cd19438">
    <property type="entry name" value="lipocalin_Blc-like"/>
    <property type="match status" value="1"/>
</dbReference>
<comment type="similarity">
    <text evidence="1 2">Belongs to the calycin superfamily. Lipocalin family.</text>
</comment>
<reference evidence="4" key="1">
    <citation type="thesis" date="2020" institute="Technische Universitat Dresden" country="Dresden, Germany">
        <title>The Agarolytic System of Microbulbifer elongatus PORT2, Isolated from Batu Karas, Pangandaran West Java Indonesia.</title>
        <authorList>
            <person name="Anggraeni S.R."/>
        </authorList>
    </citation>
    <scope>NUCLEOTIDE SEQUENCE</scope>
    <source>
        <strain evidence="4">PORT2</strain>
    </source>
</reference>
<dbReference type="EMBL" id="JACASI010000030">
    <property type="protein sequence ID" value="MCQ3829993.1"/>
    <property type="molecule type" value="Genomic_DNA"/>
</dbReference>
<dbReference type="InterPro" id="IPR022272">
    <property type="entry name" value="Lipocalin_CS"/>
</dbReference>
<dbReference type="Proteomes" id="UP001205566">
    <property type="component" value="Unassembled WGS sequence"/>
</dbReference>
<organism evidence="4 5">
    <name type="scientific">Microbulbifer elongatus</name>
    <dbReference type="NCBI Taxonomy" id="86173"/>
    <lineage>
        <taxon>Bacteria</taxon>
        <taxon>Pseudomonadati</taxon>
        <taxon>Pseudomonadota</taxon>
        <taxon>Gammaproteobacteria</taxon>
        <taxon>Cellvibrionales</taxon>
        <taxon>Microbulbiferaceae</taxon>
        <taxon>Microbulbifer</taxon>
    </lineage>
</organism>
<keyword evidence="2" id="KW-0472">Membrane</keyword>
<name>A0ABT1P1J9_9GAMM</name>
<dbReference type="PANTHER" id="PTHR10612">
    <property type="entry name" value="APOLIPOPROTEIN D"/>
    <property type="match status" value="1"/>
</dbReference>
<proteinExistence type="inferred from homology"/>
<evidence type="ECO:0000256" key="1">
    <source>
        <dbReference type="ARBA" id="ARBA00006889"/>
    </source>
</evidence>
<keyword evidence="2" id="KW-0446">Lipid-binding</keyword>
<evidence type="ECO:0000259" key="3">
    <source>
        <dbReference type="Pfam" id="PF08212"/>
    </source>
</evidence>
<keyword evidence="2" id="KW-0998">Cell outer membrane</keyword>
<dbReference type="PRINTS" id="PR01171">
    <property type="entry name" value="BCTLIPOCALIN"/>
</dbReference>
<gene>
    <name evidence="4" type="ORF">HXX02_11095</name>
</gene>
<comment type="subunit">
    <text evidence="2">Homodimer.</text>
</comment>
<dbReference type="PROSITE" id="PS00213">
    <property type="entry name" value="LIPOCALIN"/>
    <property type="match status" value="1"/>
</dbReference>
<keyword evidence="5" id="KW-1185">Reference proteome</keyword>
<dbReference type="SUPFAM" id="SSF50814">
    <property type="entry name" value="Lipocalins"/>
    <property type="match status" value="1"/>
</dbReference>
<protein>
    <recommendedName>
        <fullName evidence="2">Outer membrane lipoprotein Blc</fullName>
    </recommendedName>
</protein>
<comment type="function">
    <text evidence="2">Involved in the storage or transport of lipids necessary for membrane maintenance under stressful conditions. Displays a binding preference for lysophospholipids.</text>
</comment>
<comment type="caution">
    <text evidence="4">The sequence shown here is derived from an EMBL/GenBank/DDBJ whole genome shotgun (WGS) entry which is preliminary data.</text>
</comment>